<keyword evidence="2" id="KW-0472">Membrane</keyword>
<evidence type="ECO:0000256" key="1">
    <source>
        <dbReference type="SAM" id="MobiDB-lite"/>
    </source>
</evidence>
<reference evidence="3" key="1">
    <citation type="submission" date="2020-12" db="EMBL/GenBank/DDBJ databases">
        <authorList>
            <person name="Iha C."/>
        </authorList>
    </citation>
    <scope>NUCLEOTIDE SEQUENCE</scope>
</reference>
<name>A0A8S1JD56_9CHLO</name>
<gene>
    <name evidence="3" type="ORF">OSTQU699_LOCUS9434</name>
</gene>
<comment type="caution">
    <text evidence="3">The sequence shown here is derived from an EMBL/GenBank/DDBJ whole genome shotgun (WGS) entry which is preliminary data.</text>
</comment>
<feature type="transmembrane region" description="Helical" evidence="2">
    <location>
        <begin position="311"/>
        <end position="330"/>
    </location>
</feature>
<evidence type="ECO:0000256" key="2">
    <source>
        <dbReference type="SAM" id="Phobius"/>
    </source>
</evidence>
<sequence length="340" mass="36679">MDAEGPAESQQHLGDDLGVKKQGAASSSNACASTDAVEDPPSSPRGENPPWTSTLTFWDRSLEPGYHASRLDALLRPFDRCTACIVLAASFAIFSRRTVCDLPHGLEFALFAIPPACAISLLAWIEASGRDYGRTRTAAVSIFRVGVATAMSACKWCMTPPDASSTGALVRLLVHSGALPLLVIQMGSQVDFRTHIWLSFTAAAAVSLFAPSYCHLWFEQDDQRATMLSLASSIDKVMHATMTLFPEASPPADALDWASSCWLVMCSLIWGATLLSCALIYFLEARARSMYLLGRCAGWDRRLLARAMREAVVVAVWGFSVMSAVGYATLRMVAEGRAAG</sequence>
<evidence type="ECO:0000313" key="4">
    <source>
        <dbReference type="Proteomes" id="UP000708148"/>
    </source>
</evidence>
<feature type="region of interest" description="Disordered" evidence="1">
    <location>
        <begin position="1"/>
        <end position="50"/>
    </location>
</feature>
<feature type="transmembrane region" description="Helical" evidence="2">
    <location>
        <begin position="262"/>
        <end position="283"/>
    </location>
</feature>
<keyword evidence="2" id="KW-1133">Transmembrane helix</keyword>
<protein>
    <submittedName>
        <fullName evidence="3">Uncharacterized protein</fullName>
    </submittedName>
</protein>
<organism evidence="3 4">
    <name type="scientific">Ostreobium quekettii</name>
    <dbReference type="NCBI Taxonomy" id="121088"/>
    <lineage>
        <taxon>Eukaryota</taxon>
        <taxon>Viridiplantae</taxon>
        <taxon>Chlorophyta</taxon>
        <taxon>core chlorophytes</taxon>
        <taxon>Ulvophyceae</taxon>
        <taxon>TCBD clade</taxon>
        <taxon>Bryopsidales</taxon>
        <taxon>Ostreobineae</taxon>
        <taxon>Ostreobiaceae</taxon>
        <taxon>Ostreobium</taxon>
    </lineage>
</organism>
<proteinExistence type="predicted"/>
<dbReference type="AlphaFoldDB" id="A0A8S1JD56"/>
<keyword evidence="2" id="KW-0812">Transmembrane</keyword>
<feature type="transmembrane region" description="Helical" evidence="2">
    <location>
        <begin position="196"/>
        <end position="218"/>
    </location>
</feature>
<keyword evidence="4" id="KW-1185">Reference proteome</keyword>
<dbReference type="Proteomes" id="UP000708148">
    <property type="component" value="Unassembled WGS sequence"/>
</dbReference>
<evidence type="ECO:0000313" key="3">
    <source>
        <dbReference type="EMBL" id="CAD7704077.1"/>
    </source>
</evidence>
<accession>A0A8S1JD56</accession>
<dbReference type="EMBL" id="CAJHUC010002623">
    <property type="protein sequence ID" value="CAD7704077.1"/>
    <property type="molecule type" value="Genomic_DNA"/>
</dbReference>